<reference evidence="1" key="1">
    <citation type="submission" date="2020-04" db="EMBL/GenBank/DDBJ databases">
        <authorList>
            <person name="Chiriac C."/>
            <person name="Salcher M."/>
            <person name="Ghai R."/>
            <person name="Kavagutti S V."/>
        </authorList>
    </citation>
    <scope>NUCLEOTIDE SEQUENCE</scope>
</reference>
<sequence>MFKNVATSVYLFAFDYTTGAAKTGDQANISGYVAKDYGSATALGTATPTQVDATNAPGWYKFTVAQAETNANSLLFTAKSSTSNVSVVGQYIFTTPNLFSSLAIDSIGRVTADLPIMKRRNTAQGGASASITLDASATGAYCQAGDWIYIESGSGAGNSNIVQSYDATSKVATMIQNWATVPGNPAAGSVFQVWANGAALPLVAQVSGTGKLRVSTDEVIGEPISSTGNVSDGSGVFTV</sequence>
<proteinExistence type="predicted"/>
<dbReference type="EMBL" id="LR796144">
    <property type="protein sequence ID" value="CAB4121239.1"/>
    <property type="molecule type" value="Genomic_DNA"/>
</dbReference>
<evidence type="ECO:0000313" key="1">
    <source>
        <dbReference type="EMBL" id="CAB4121239.1"/>
    </source>
</evidence>
<organism evidence="1">
    <name type="scientific">uncultured Caudovirales phage</name>
    <dbReference type="NCBI Taxonomy" id="2100421"/>
    <lineage>
        <taxon>Viruses</taxon>
        <taxon>Duplodnaviria</taxon>
        <taxon>Heunggongvirae</taxon>
        <taxon>Uroviricota</taxon>
        <taxon>Caudoviricetes</taxon>
        <taxon>Peduoviridae</taxon>
        <taxon>Maltschvirus</taxon>
        <taxon>Maltschvirus maltsch</taxon>
    </lineage>
</organism>
<accession>A0A6J5KM02</accession>
<evidence type="ECO:0000313" key="2">
    <source>
        <dbReference type="EMBL" id="CAB5170909.1"/>
    </source>
</evidence>
<dbReference type="EMBL" id="LR798202">
    <property type="protein sequence ID" value="CAB5170909.1"/>
    <property type="molecule type" value="Genomic_DNA"/>
</dbReference>
<protein>
    <submittedName>
        <fullName evidence="1">Uncharacterized protein</fullName>
    </submittedName>
</protein>
<gene>
    <name evidence="2" type="ORF">UFOVP154_56</name>
    <name evidence="1" type="ORF">UFOVP8_41</name>
</gene>
<name>A0A6J5KM02_9CAUD</name>